<proteinExistence type="predicted"/>
<keyword evidence="8" id="KW-0687">Ribonucleoprotein</keyword>
<dbReference type="InterPro" id="IPR001870">
    <property type="entry name" value="B30.2/SPRY"/>
</dbReference>
<dbReference type="SUPFAM" id="SSF68906">
    <property type="entry name" value="SAP domain"/>
    <property type="match status" value="1"/>
</dbReference>
<feature type="compositionally biased region" description="Low complexity" evidence="5">
    <location>
        <begin position="1331"/>
        <end position="1345"/>
    </location>
</feature>
<dbReference type="SMART" id="SM00449">
    <property type="entry name" value="SPRY"/>
    <property type="match status" value="1"/>
</dbReference>
<evidence type="ECO:0000256" key="5">
    <source>
        <dbReference type="SAM" id="MobiDB-lite"/>
    </source>
</evidence>
<feature type="compositionally biased region" description="Basic and acidic residues" evidence="5">
    <location>
        <begin position="1073"/>
        <end position="1098"/>
    </location>
</feature>
<dbReference type="SMART" id="SM00513">
    <property type="entry name" value="SAP"/>
    <property type="match status" value="1"/>
</dbReference>
<dbReference type="GO" id="GO:0005634">
    <property type="term" value="C:nucleus"/>
    <property type="evidence" value="ECO:0007669"/>
    <property type="project" value="UniProtKB-SubCell"/>
</dbReference>
<dbReference type="GO" id="GO:1990904">
    <property type="term" value="C:ribonucleoprotein complex"/>
    <property type="evidence" value="ECO:0007669"/>
    <property type="project" value="UniProtKB-KW"/>
</dbReference>
<feature type="compositionally biased region" description="Basic and acidic residues" evidence="5">
    <location>
        <begin position="652"/>
        <end position="681"/>
    </location>
</feature>
<feature type="compositionally biased region" description="Low complexity" evidence="5">
    <location>
        <begin position="1145"/>
        <end position="1185"/>
    </location>
</feature>
<feature type="compositionally biased region" description="Polar residues" evidence="5">
    <location>
        <begin position="295"/>
        <end position="304"/>
    </location>
</feature>
<reference evidence="8" key="1">
    <citation type="submission" date="2020-03" db="EMBL/GenBank/DDBJ databases">
        <title>Transcriptomic Profiling of the Digestive Tract of the Rat Flea, Xenopsylla cheopis, Following Blood Feeding and Infection with Yersinia pestis.</title>
        <authorList>
            <person name="Bland D.M."/>
            <person name="Martens C.A."/>
            <person name="Virtaneva K."/>
            <person name="Kanakabandi K."/>
            <person name="Long D."/>
            <person name="Rosenke R."/>
            <person name="Saturday G.A."/>
            <person name="Hoyt F.H."/>
            <person name="Bruno D.P."/>
            <person name="Ribeiro J.M.C."/>
            <person name="Hinnebusch J."/>
        </authorList>
    </citation>
    <scope>NUCLEOTIDE SEQUENCE</scope>
</reference>
<evidence type="ECO:0000259" key="6">
    <source>
        <dbReference type="PROSITE" id="PS50188"/>
    </source>
</evidence>
<dbReference type="Pfam" id="PF13671">
    <property type="entry name" value="AAA_33"/>
    <property type="match status" value="1"/>
</dbReference>
<organism evidence="8">
    <name type="scientific">Xenopsylla cheopis</name>
    <name type="common">Oriental rat flea</name>
    <name type="synonym">Pulex cheopis</name>
    <dbReference type="NCBI Taxonomy" id="163159"/>
    <lineage>
        <taxon>Eukaryota</taxon>
        <taxon>Metazoa</taxon>
        <taxon>Ecdysozoa</taxon>
        <taxon>Arthropoda</taxon>
        <taxon>Hexapoda</taxon>
        <taxon>Insecta</taxon>
        <taxon>Pterygota</taxon>
        <taxon>Neoptera</taxon>
        <taxon>Endopterygota</taxon>
        <taxon>Siphonaptera</taxon>
        <taxon>Pulicidae</taxon>
        <taxon>Xenopsyllinae</taxon>
        <taxon>Xenopsylla</taxon>
    </lineage>
</organism>
<evidence type="ECO:0000313" key="8">
    <source>
        <dbReference type="EMBL" id="NOV49283.1"/>
    </source>
</evidence>
<evidence type="ECO:0000259" key="7">
    <source>
        <dbReference type="PROSITE" id="PS50800"/>
    </source>
</evidence>
<dbReference type="EMBL" id="GIIL01005557">
    <property type="protein sequence ID" value="NOV49283.1"/>
    <property type="molecule type" value="Transcribed_RNA"/>
</dbReference>
<dbReference type="GO" id="GO:0000380">
    <property type="term" value="P:alternative mRNA splicing, via spliceosome"/>
    <property type="evidence" value="ECO:0007669"/>
    <property type="project" value="TreeGrafter"/>
</dbReference>
<feature type="domain" description="SAP" evidence="7">
    <location>
        <begin position="3"/>
        <end position="37"/>
    </location>
</feature>
<feature type="compositionally biased region" description="Basic and acidic residues" evidence="5">
    <location>
        <begin position="417"/>
        <end position="434"/>
    </location>
</feature>
<name>A0A6M2DT05_XENCH</name>
<dbReference type="InterPro" id="IPR003877">
    <property type="entry name" value="SPRY_dom"/>
</dbReference>
<evidence type="ECO:0000256" key="4">
    <source>
        <dbReference type="ARBA" id="ARBA00023242"/>
    </source>
</evidence>
<feature type="region of interest" description="Disordered" evidence="5">
    <location>
        <begin position="1331"/>
        <end position="1354"/>
    </location>
</feature>
<feature type="region of interest" description="Disordered" evidence="5">
    <location>
        <begin position="1222"/>
        <end position="1308"/>
    </location>
</feature>
<feature type="compositionally biased region" description="Basic and acidic residues" evidence="5">
    <location>
        <begin position="339"/>
        <end position="362"/>
    </location>
</feature>
<dbReference type="InterPro" id="IPR027417">
    <property type="entry name" value="P-loop_NTPase"/>
</dbReference>
<feature type="compositionally biased region" description="Low complexity" evidence="5">
    <location>
        <begin position="997"/>
        <end position="1006"/>
    </location>
</feature>
<feature type="compositionally biased region" description="Polar residues" evidence="5">
    <location>
        <begin position="1270"/>
        <end position="1301"/>
    </location>
</feature>
<feature type="compositionally biased region" description="Basic residues" evidence="5">
    <location>
        <begin position="64"/>
        <end position="73"/>
    </location>
</feature>
<dbReference type="InterPro" id="IPR013320">
    <property type="entry name" value="ConA-like_dom_sf"/>
</dbReference>
<comment type="subcellular location">
    <subcellularLocation>
        <location evidence="1">Nucleus</location>
    </subcellularLocation>
</comment>
<dbReference type="Gene3D" id="2.60.120.920">
    <property type="match status" value="1"/>
</dbReference>
<dbReference type="PROSITE" id="PS50188">
    <property type="entry name" value="B302_SPRY"/>
    <property type="match status" value="1"/>
</dbReference>
<keyword evidence="4" id="KW-0539">Nucleus</keyword>
<dbReference type="PANTHER" id="PTHR12381">
    <property type="entry name" value="HETEROGENEOUS NUCLEAR RIBONUCLEOPROTEIN U FAMILY MEMBER"/>
    <property type="match status" value="1"/>
</dbReference>
<sequence>MDPAKLKVVELRAELSSRGLDTKGVKAVLVERLKKALENSGGEGSTQDEPEVTETETIAPRTPRGSRSRRRSPSPRIDTEVLTPRRTSRRKSSVEEPAPTPVKIHHSLAQITESEIEQDDPPSEEKTEISESSETLYSINMMETKSLEVEEVSQNVESQDDIAESNLETKELHNTSADSKDIDQLPEDSKPTEQPLSITEVETGDADVSTTAKSEIQAPPDEISTSEPESKVEEKEMPQAISTTMDQSCVEEPTTSNIVEEQEDKQATPTKTDDICSNITQITPKKTEPEVTEMTEISTLSSSKADVEESKTTPPASEDFQEIVNKAEESCEVMDTVEEAEKSYKDDSVNQEESKMQVDDIVSRSTDSNLEESDSNKDNLSESVKLDDSEVASDIPVDSSKTRKKEKRSRWGNFQESKQEAKDKIAKEETKSGESRQVTKRKQSRSRSPVKMLCEEDEVKLENENTNVLLSWYDSDLHLSIDSKTLCSATPLTTGALCHVWAGARTNKGVQSGCVAYEVLINKHLKVDQNDGSHLIRIGFSTFSTSLQLGEEPLSFGYESSGKFVSNNEFNDYGTKISESDIVGAYLDLDSTPCTIKFTVNGKEQGIAKEFDKALLEGKALYPHILTKNIAYKINVGQNGTSFLNRPKTVHKKDEAKKETVKPVETEGEKPKAESTEKLGEGKPADVEMTNVNEEQLKKNKEKQAVEATVKDDVTDVSQTELTSSEEMKQVPEIHFILSGYEYIGKLSADQLVDGPPQPDTRKECEVLMLCGLPGVGKTHWVEKWVREHPEKRYTVLGTHELINRMKINGEAKKSFYKGSWQSLLEACSKSISDLVNIAGKRRRNIIIDQNNVYTAVQVRKISNFGGFVRKAIVIVPSQEEWDKRKSTKGDLIAEEVTDTEMLTMKANFVLPEVNDYFDQVIFAELSEDEAKELITKYNTEGKDAGYAMRPAKRSRFDNSADRSADRHSNSSNQSSRQSSDRRYNDRNRSDRRSNDRSQSFNQNRRGGNDHRKHNDRMDRGGPHRWGPPRFGGPPPPPQHWGAGGRGGHREQWRGGGGAGRDRAQQPGWRSGGGDRGHHGGGRGEHGHRGARGGDHGQHGNRGGTQNRGGVQPHRGDGGRWNNRGGGRGGGGDRRGAGRGPHPPGAHWTGNNAAWNQDQQQWNQQQWGGAQNWNQDQAAQQDWSGQNWNQNWQQNWNQQNWGNGWKGYGAQNWSQYWNQWNQQGQQAEGNQTGTSASGTADSSGGAPQDPSTTGSSSTTTANTTQYSTSYPNVQYTGAAGGNTNTSSSNQQYPAQFNTEGNGANPAPDQMAQVYQSWAQYAQAFANYGQQSVAAAGAASSNQKTAGMTDKKKKK</sequence>
<evidence type="ECO:0000256" key="1">
    <source>
        <dbReference type="ARBA" id="ARBA00004123"/>
    </source>
</evidence>
<evidence type="ECO:0000256" key="3">
    <source>
        <dbReference type="ARBA" id="ARBA00022553"/>
    </source>
</evidence>
<keyword evidence="2" id="KW-0488">Methylation</keyword>
<dbReference type="PANTHER" id="PTHR12381:SF56">
    <property type="entry name" value="B30.2_SPRY DOMAIN-CONTAINING PROTEIN-RELATED"/>
    <property type="match status" value="1"/>
</dbReference>
<keyword evidence="3" id="KW-0597">Phosphoprotein</keyword>
<feature type="compositionally biased region" description="Polar residues" evidence="5">
    <location>
        <begin position="240"/>
        <end position="259"/>
    </location>
</feature>
<protein>
    <submittedName>
        <fullName evidence="8">Putative heteroproteinous nuclear ribonucleoprotein u-like protein 1</fullName>
    </submittedName>
</protein>
<dbReference type="GO" id="GO:0003723">
    <property type="term" value="F:RNA binding"/>
    <property type="evidence" value="ECO:0007669"/>
    <property type="project" value="TreeGrafter"/>
</dbReference>
<feature type="compositionally biased region" description="Low complexity" evidence="5">
    <location>
        <begin position="1222"/>
        <end position="1269"/>
    </location>
</feature>
<dbReference type="InterPro" id="IPR036361">
    <property type="entry name" value="SAP_dom_sf"/>
</dbReference>
<dbReference type="Gene3D" id="3.40.50.300">
    <property type="entry name" value="P-loop containing nucleotide triphosphate hydrolases"/>
    <property type="match status" value="1"/>
</dbReference>
<dbReference type="InterPro" id="IPR035778">
    <property type="entry name" value="SPRY_hnRNP_U"/>
</dbReference>
<feature type="region of interest" description="Disordered" evidence="5">
    <location>
        <begin position="946"/>
        <end position="1185"/>
    </location>
</feature>
<feature type="compositionally biased region" description="Basic and acidic residues" evidence="5">
    <location>
        <begin position="167"/>
        <end position="191"/>
    </location>
</feature>
<dbReference type="SUPFAM" id="SSF52540">
    <property type="entry name" value="P-loop containing nucleoside triphosphate hydrolases"/>
    <property type="match status" value="1"/>
</dbReference>
<dbReference type="Gene3D" id="1.10.720.30">
    <property type="entry name" value="SAP domain"/>
    <property type="match status" value="1"/>
</dbReference>
<feature type="compositionally biased region" description="Basic and acidic residues" evidence="5">
    <location>
        <begin position="374"/>
        <end position="388"/>
    </location>
</feature>
<feature type="compositionally biased region" description="Basic and acidic residues" evidence="5">
    <location>
        <begin position="979"/>
        <end position="996"/>
    </location>
</feature>
<dbReference type="SUPFAM" id="SSF49899">
    <property type="entry name" value="Concanavalin A-like lectins/glucanases"/>
    <property type="match status" value="1"/>
</dbReference>
<feature type="region of interest" description="Disordered" evidence="5">
    <location>
        <begin position="36"/>
        <end position="451"/>
    </location>
</feature>
<evidence type="ECO:0000256" key="2">
    <source>
        <dbReference type="ARBA" id="ARBA00022481"/>
    </source>
</evidence>
<dbReference type="Pfam" id="PF02037">
    <property type="entry name" value="SAP"/>
    <property type="match status" value="1"/>
</dbReference>
<feature type="domain" description="B30.2/SPRY" evidence="6">
    <location>
        <begin position="446"/>
        <end position="641"/>
    </location>
</feature>
<feature type="compositionally biased region" description="Basic and acidic residues" evidence="5">
    <location>
        <begin position="228"/>
        <end position="237"/>
    </location>
</feature>
<accession>A0A6M2DT05</accession>
<feature type="region of interest" description="Disordered" evidence="5">
    <location>
        <begin position="645"/>
        <end position="681"/>
    </location>
</feature>
<feature type="compositionally biased region" description="Polar residues" evidence="5">
    <location>
        <begin position="267"/>
        <end position="284"/>
    </location>
</feature>
<dbReference type="InterPro" id="IPR003034">
    <property type="entry name" value="SAP_dom"/>
</dbReference>
<dbReference type="CDD" id="cd12884">
    <property type="entry name" value="SPRY_hnRNP"/>
    <property type="match status" value="1"/>
</dbReference>
<feature type="compositionally biased region" description="Basic and acidic residues" evidence="5">
    <location>
        <begin position="955"/>
        <end position="969"/>
    </location>
</feature>
<dbReference type="PROSITE" id="PS50800">
    <property type="entry name" value="SAP"/>
    <property type="match status" value="1"/>
</dbReference>
<dbReference type="InterPro" id="IPR043136">
    <property type="entry name" value="B30.2/SPRY_sf"/>
</dbReference>